<dbReference type="EMBL" id="LR862132">
    <property type="protein sequence ID" value="CAD1837613.1"/>
    <property type="molecule type" value="Genomic_DNA"/>
</dbReference>
<accession>A0A6V7Q3K8</accession>
<reference evidence="1" key="1">
    <citation type="submission" date="2020-07" db="EMBL/GenBank/DDBJ databases">
        <authorList>
            <person name="Lin J."/>
        </authorList>
    </citation>
    <scope>NUCLEOTIDE SEQUENCE</scope>
</reference>
<organism evidence="1">
    <name type="scientific">Ananas comosus var. bracteatus</name>
    <name type="common">red pineapple</name>
    <dbReference type="NCBI Taxonomy" id="296719"/>
    <lineage>
        <taxon>Eukaryota</taxon>
        <taxon>Viridiplantae</taxon>
        <taxon>Streptophyta</taxon>
        <taxon>Embryophyta</taxon>
        <taxon>Tracheophyta</taxon>
        <taxon>Spermatophyta</taxon>
        <taxon>Magnoliopsida</taxon>
        <taxon>Liliopsida</taxon>
        <taxon>Poales</taxon>
        <taxon>Bromeliaceae</taxon>
        <taxon>Bromelioideae</taxon>
        <taxon>Ananas</taxon>
    </lineage>
</organism>
<proteinExistence type="predicted"/>
<evidence type="ECO:0000313" key="1">
    <source>
        <dbReference type="EMBL" id="CAD1837613.1"/>
    </source>
</evidence>
<gene>
    <name evidence="1" type="ORF">CB5_LOCUS20824</name>
</gene>
<name>A0A6V7Q3K8_ANACO</name>
<sequence length="341" mass="36858">MAALNNMVQRFIIAVAAQDLPPAQGTAATANLPAASTPVFALATTTMTVSARANDTLAAEESASGRNWQNFKSLTCESSQANRMMGRPLSDGSPISLLAVPVQPAGCTGTTSAHWLSCFRVGSCTGTGARVPVQGVLFCCFSPSTVGVSARTRRRSVSFRRDLIRWIQDFDRNPRSPYLLDLVKVSLVEFLFYSVASRFGLNWWILIVELGVSSSTRLGGFQLIQQGSLWFEASFTSLIELDRDTLHTRLDSAHECHSGDGLCAFALVSLMPVGLALHGPVSVESHRFRLLHLLRRIEARASRVRALPDEQSRARGTPTAGEIPLYTADLSACPGNETFGA</sequence>
<protein>
    <submittedName>
        <fullName evidence="1">Uncharacterized protein</fullName>
    </submittedName>
</protein>
<dbReference type="AlphaFoldDB" id="A0A6V7Q3K8"/>